<feature type="domain" description="HD" evidence="1">
    <location>
        <begin position="134"/>
        <end position="255"/>
    </location>
</feature>
<comment type="caution">
    <text evidence="3">The sequence shown here is derived from an EMBL/GenBank/DDBJ whole genome shotgun (WGS) entry which is preliminary data.</text>
</comment>
<protein>
    <submittedName>
        <fullName evidence="3">HD-GYP domain-containing protein</fullName>
    </submittedName>
</protein>
<dbReference type="Proteomes" id="UP000276770">
    <property type="component" value="Unassembled WGS sequence"/>
</dbReference>
<dbReference type="NCBIfam" id="TIGR00277">
    <property type="entry name" value="HDIG"/>
    <property type="match status" value="1"/>
</dbReference>
<dbReference type="PROSITE" id="PS51831">
    <property type="entry name" value="HD"/>
    <property type="match status" value="1"/>
</dbReference>
<dbReference type="EMBL" id="RCVZ01000019">
    <property type="protein sequence ID" value="RLQ92319.1"/>
    <property type="molecule type" value="Genomic_DNA"/>
</dbReference>
<keyword evidence="4" id="KW-1185">Reference proteome</keyword>
<name>A0A3L7JQH7_9BACI</name>
<gene>
    <name evidence="3" type="ORF">D9X91_19800</name>
</gene>
<dbReference type="RefSeq" id="WP_121682384.1">
    <property type="nucleotide sequence ID" value="NZ_RCVZ01000019.1"/>
</dbReference>
<dbReference type="Pfam" id="PF13487">
    <property type="entry name" value="HD_5"/>
    <property type="match status" value="1"/>
</dbReference>
<dbReference type="Gene3D" id="1.10.3210.10">
    <property type="entry name" value="Hypothetical protein af1432"/>
    <property type="match status" value="1"/>
</dbReference>
<organism evidence="3 4">
    <name type="scientific">Falsibacillus albus</name>
    <dbReference type="NCBI Taxonomy" id="2478915"/>
    <lineage>
        <taxon>Bacteria</taxon>
        <taxon>Bacillati</taxon>
        <taxon>Bacillota</taxon>
        <taxon>Bacilli</taxon>
        <taxon>Bacillales</taxon>
        <taxon>Bacillaceae</taxon>
        <taxon>Falsibacillus</taxon>
    </lineage>
</organism>
<dbReference type="SUPFAM" id="SSF51182">
    <property type="entry name" value="RmlC-like cupins"/>
    <property type="match status" value="1"/>
</dbReference>
<dbReference type="InterPro" id="IPR006674">
    <property type="entry name" value="HD_domain"/>
</dbReference>
<evidence type="ECO:0000259" key="1">
    <source>
        <dbReference type="PROSITE" id="PS51831"/>
    </source>
</evidence>
<dbReference type="InterPro" id="IPR003607">
    <property type="entry name" value="HD/PDEase_dom"/>
</dbReference>
<dbReference type="InterPro" id="IPR037522">
    <property type="entry name" value="HD_GYP_dom"/>
</dbReference>
<proteinExistence type="predicted"/>
<feature type="domain" description="HD-GYP" evidence="2">
    <location>
        <begin position="112"/>
        <end position="301"/>
    </location>
</feature>
<evidence type="ECO:0000313" key="3">
    <source>
        <dbReference type="EMBL" id="RLQ92319.1"/>
    </source>
</evidence>
<dbReference type="OrthoDB" id="9759601at2"/>
<dbReference type="AlphaFoldDB" id="A0A3L7JQH7"/>
<evidence type="ECO:0000259" key="2">
    <source>
        <dbReference type="PROSITE" id="PS51832"/>
    </source>
</evidence>
<evidence type="ECO:0000313" key="4">
    <source>
        <dbReference type="Proteomes" id="UP000276770"/>
    </source>
</evidence>
<dbReference type="SUPFAM" id="SSF109604">
    <property type="entry name" value="HD-domain/PDEase-like"/>
    <property type="match status" value="1"/>
</dbReference>
<reference evidence="3 4" key="1">
    <citation type="submission" date="2018-10" db="EMBL/GenBank/DDBJ databases">
        <title>Falsibacillus sp. genome draft.</title>
        <authorList>
            <person name="Shi S."/>
        </authorList>
    </citation>
    <scope>NUCLEOTIDE SEQUENCE [LARGE SCALE GENOMIC DNA]</scope>
    <source>
        <strain evidence="3 4">GY 10110</strain>
    </source>
</reference>
<dbReference type="PROSITE" id="PS51832">
    <property type="entry name" value="HD_GYP"/>
    <property type="match status" value="1"/>
</dbReference>
<dbReference type="InterPro" id="IPR011051">
    <property type="entry name" value="RmlC_Cupin_sf"/>
</dbReference>
<dbReference type="CDD" id="cd00077">
    <property type="entry name" value="HDc"/>
    <property type="match status" value="1"/>
</dbReference>
<dbReference type="InterPro" id="IPR006675">
    <property type="entry name" value="HDIG_dom"/>
</dbReference>
<dbReference type="SMART" id="SM00471">
    <property type="entry name" value="HDc"/>
    <property type="match status" value="1"/>
</dbReference>
<dbReference type="PANTHER" id="PTHR43155">
    <property type="entry name" value="CYCLIC DI-GMP PHOSPHODIESTERASE PA4108-RELATED"/>
    <property type="match status" value="1"/>
</dbReference>
<accession>A0A3L7JQH7</accession>
<sequence>MGFTIGKSGDYIEEVSYDTNNIRLLGRGDGSEVIIQNIVKDTMFYVYPGDNPTVMEFFYILQGEMVCEWEGEKITLGPNDYYQAMNLEEPVHFTTLTDVVYLWFTTEPAFHHLSESMQNFKHIVEEVEKKDRYTYKHSERVARYSVQIAKKLKFQKDRLETLFFSSILHDIGKINTPSEILNKPGRLTKEEFDIVKLHPMDGADMVRDFYYKNIAKIIEQHHERLNGSGYPLGLKGDEILLEARIIAVSDTFDAMTEERSYRKAFDAEYAVEELKKLSGTHYDERVVEIFVEILKEDGIIT</sequence>